<name>A0ABT7AKR3_9HYPH</name>
<evidence type="ECO:0000259" key="2">
    <source>
        <dbReference type="Pfam" id="PF01266"/>
    </source>
</evidence>
<comment type="caution">
    <text evidence="3">The sequence shown here is derived from an EMBL/GenBank/DDBJ whole genome shotgun (WGS) entry which is preliminary data.</text>
</comment>
<proteinExistence type="predicted"/>
<dbReference type="InterPro" id="IPR036188">
    <property type="entry name" value="FAD/NAD-bd_sf"/>
</dbReference>
<dbReference type="InterPro" id="IPR006076">
    <property type="entry name" value="FAD-dep_OxRdtase"/>
</dbReference>
<accession>A0ABT7AKR3</accession>
<dbReference type="Gene3D" id="3.50.50.60">
    <property type="entry name" value="FAD/NAD(P)-binding domain"/>
    <property type="match status" value="1"/>
</dbReference>
<dbReference type="PANTHER" id="PTHR13847">
    <property type="entry name" value="SARCOSINE DEHYDROGENASE-RELATED"/>
    <property type="match status" value="1"/>
</dbReference>
<dbReference type="SUPFAM" id="SSF51905">
    <property type="entry name" value="FAD/NAD(P)-binding domain"/>
    <property type="match status" value="1"/>
</dbReference>
<evidence type="ECO:0000313" key="3">
    <source>
        <dbReference type="EMBL" id="MDJ1159950.1"/>
    </source>
</evidence>
<dbReference type="PANTHER" id="PTHR13847:SF281">
    <property type="entry name" value="FAD DEPENDENT OXIDOREDUCTASE DOMAIN-CONTAINING PROTEIN"/>
    <property type="match status" value="1"/>
</dbReference>
<evidence type="ECO:0000256" key="1">
    <source>
        <dbReference type="ARBA" id="ARBA00023002"/>
    </source>
</evidence>
<dbReference type="Proteomes" id="UP001321492">
    <property type="component" value="Unassembled WGS sequence"/>
</dbReference>
<feature type="domain" description="FAD dependent oxidoreductase" evidence="2">
    <location>
        <begin position="24"/>
        <end position="375"/>
    </location>
</feature>
<dbReference type="EC" id="1.-.-.-" evidence="3"/>
<dbReference type="RefSeq" id="WP_283741946.1">
    <property type="nucleotide sequence ID" value="NZ_JASJEV010000014.1"/>
</dbReference>
<reference evidence="3 4" key="1">
    <citation type="submission" date="2023-05" db="EMBL/GenBank/DDBJ databases">
        <title>Chelatococcus sp. nov., a moderately thermophilic bacterium isolated from hot spring microbial mat.</title>
        <authorList>
            <person name="Hu C.-J."/>
            <person name="Li W.-J."/>
        </authorList>
    </citation>
    <scope>NUCLEOTIDE SEQUENCE [LARGE SCALE GENOMIC DNA]</scope>
    <source>
        <strain evidence="3 4">SYSU G07232</strain>
    </source>
</reference>
<evidence type="ECO:0000313" key="4">
    <source>
        <dbReference type="Proteomes" id="UP001321492"/>
    </source>
</evidence>
<keyword evidence="1 3" id="KW-0560">Oxidoreductase</keyword>
<dbReference type="Gene3D" id="3.30.9.10">
    <property type="entry name" value="D-Amino Acid Oxidase, subunit A, domain 2"/>
    <property type="match status" value="1"/>
</dbReference>
<protein>
    <submittedName>
        <fullName evidence="3">FAD-binding oxidoreductase</fullName>
        <ecNumber evidence="3">1.-.-.-</ecNumber>
    </submittedName>
</protein>
<sequence>MSLYEASAPPPAPRPALVGAQRADVCIVGAGLTGLGAALTLAEAGTGALVIEAERVGAGASGVNGGQIHPGQRRDQSWLEARLGEMRARALWDLAEEARGWVDATIVAHAIPCERRHGLLHLAHRPGLYRGLVAEAEHLARRYGVAGIELFDAKRLPEITGAVGYVGGVLDPHHGGHVDPLALTRGLAAAAEAAGARIAETSPVTEIERQGAQWLVRTPEATVTAQAVIVTGDGTSGRLHAAIAAHVMPLVNFMIATEPLGARADRVLKGAIAASDTKHVVNYFRRTGEGRLIFGGGESYGARLPAGFPERVRRRMLAIFPMLAKVRIEHAWGGTLGITAPRLPYVRQIEPGLYAAAGYSGQGVMLGPYTGRAIALAIGGDATRFDLLAGLPVPPLPGGRLLRRPLLVAAMIGFGFLDRL</sequence>
<organism evidence="3 4">
    <name type="scientific">Chelatococcus albus</name>
    <dbReference type="NCBI Taxonomy" id="3047466"/>
    <lineage>
        <taxon>Bacteria</taxon>
        <taxon>Pseudomonadati</taxon>
        <taxon>Pseudomonadota</taxon>
        <taxon>Alphaproteobacteria</taxon>
        <taxon>Hyphomicrobiales</taxon>
        <taxon>Chelatococcaceae</taxon>
        <taxon>Chelatococcus</taxon>
    </lineage>
</organism>
<gene>
    <name evidence="3" type="ORF">QNA08_17180</name>
</gene>
<dbReference type="GO" id="GO:0016491">
    <property type="term" value="F:oxidoreductase activity"/>
    <property type="evidence" value="ECO:0007669"/>
    <property type="project" value="UniProtKB-KW"/>
</dbReference>
<dbReference type="EMBL" id="JASJEV010000014">
    <property type="protein sequence ID" value="MDJ1159950.1"/>
    <property type="molecule type" value="Genomic_DNA"/>
</dbReference>
<keyword evidence="4" id="KW-1185">Reference proteome</keyword>
<dbReference type="Pfam" id="PF01266">
    <property type="entry name" value="DAO"/>
    <property type="match status" value="1"/>
</dbReference>